<dbReference type="AlphaFoldDB" id="A0A382RF60"/>
<organism evidence="1">
    <name type="scientific">marine metagenome</name>
    <dbReference type="NCBI Taxonomy" id="408172"/>
    <lineage>
        <taxon>unclassified sequences</taxon>
        <taxon>metagenomes</taxon>
        <taxon>ecological metagenomes</taxon>
    </lineage>
</organism>
<protein>
    <submittedName>
        <fullName evidence="1">Uncharacterized protein</fullName>
    </submittedName>
</protein>
<name>A0A382RF60_9ZZZZ</name>
<reference evidence="1" key="1">
    <citation type="submission" date="2018-05" db="EMBL/GenBank/DDBJ databases">
        <authorList>
            <person name="Lanie J.A."/>
            <person name="Ng W.-L."/>
            <person name="Kazmierczak K.M."/>
            <person name="Andrzejewski T.M."/>
            <person name="Davidsen T.M."/>
            <person name="Wayne K.J."/>
            <person name="Tettelin H."/>
            <person name="Glass J.I."/>
            <person name="Rusch D."/>
            <person name="Podicherti R."/>
            <person name="Tsui H.-C.T."/>
            <person name="Winkler M.E."/>
        </authorList>
    </citation>
    <scope>NUCLEOTIDE SEQUENCE</scope>
</reference>
<gene>
    <name evidence="1" type="ORF">METZ01_LOCUS349120</name>
</gene>
<evidence type="ECO:0000313" key="1">
    <source>
        <dbReference type="EMBL" id="SVC96266.1"/>
    </source>
</evidence>
<proteinExistence type="predicted"/>
<accession>A0A382RF60</accession>
<dbReference type="EMBL" id="UINC01121242">
    <property type="protein sequence ID" value="SVC96266.1"/>
    <property type="molecule type" value="Genomic_DNA"/>
</dbReference>
<feature type="non-terminal residue" evidence="1">
    <location>
        <position position="36"/>
    </location>
</feature>
<sequence>MTKKDLVKIIKEVVRIEVKKQVTEIFINEEKSSSLK</sequence>